<dbReference type="SUPFAM" id="SSF48168">
    <property type="entry name" value="R1 subunit of ribonucleotide reductase, N-terminal domain"/>
    <property type="match status" value="1"/>
</dbReference>
<dbReference type="Gene3D" id="3.20.70.20">
    <property type="match status" value="1"/>
</dbReference>
<feature type="domain" description="ATP-cone" evidence="4">
    <location>
        <begin position="1"/>
        <end position="92"/>
    </location>
</feature>
<dbReference type="Pfam" id="PF03477">
    <property type="entry name" value="ATP-cone"/>
    <property type="match status" value="1"/>
</dbReference>
<dbReference type="InterPro" id="IPR005144">
    <property type="entry name" value="ATP-cone_dom"/>
</dbReference>
<dbReference type="EMBL" id="AACI03001561">
    <property type="protein sequence ID" value="EJT42233.1"/>
    <property type="molecule type" value="Genomic_DNA"/>
</dbReference>
<evidence type="ECO:0000256" key="3">
    <source>
        <dbReference type="PROSITE-ProRule" id="PRU00492"/>
    </source>
</evidence>
<evidence type="ECO:0000256" key="1">
    <source>
        <dbReference type="ARBA" id="ARBA00022741"/>
    </source>
</evidence>
<dbReference type="PANTHER" id="PTHR11573:SF6">
    <property type="entry name" value="RIBONUCLEOSIDE-DIPHOSPHATE REDUCTASE LARGE SUBUNIT"/>
    <property type="match status" value="1"/>
</dbReference>
<keyword evidence="2 3" id="KW-0067">ATP-binding</keyword>
<dbReference type="GO" id="GO:0009263">
    <property type="term" value="P:deoxyribonucleotide biosynthetic process"/>
    <property type="evidence" value="ECO:0007669"/>
    <property type="project" value="TreeGrafter"/>
</dbReference>
<dbReference type="PROSITE" id="PS51161">
    <property type="entry name" value="ATP_CONE"/>
    <property type="match status" value="1"/>
</dbReference>
<comment type="caution">
    <text evidence="5">The sequence shown here is derived from an EMBL/GenBank/DDBJ whole genome shotgun (WGS) entry which is preliminary data.</text>
</comment>
<protein>
    <submittedName>
        <fullName evidence="5">RNR1-like protein</fullName>
    </submittedName>
</protein>
<evidence type="ECO:0000313" key="6">
    <source>
        <dbReference type="Proteomes" id="UP000002753"/>
    </source>
</evidence>
<dbReference type="STRING" id="226230.J5PES2"/>
<dbReference type="GO" id="GO:0005971">
    <property type="term" value="C:ribonucleoside-diphosphate reductase complex"/>
    <property type="evidence" value="ECO:0007669"/>
    <property type="project" value="TreeGrafter"/>
</dbReference>
<dbReference type="GO" id="GO:0004748">
    <property type="term" value="F:ribonucleoside-diphosphate reductase activity, thioredoxin disulfide as acceptor"/>
    <property type="evidence" value="ECO:0007669"/>
    <property type="project" value="TreeGrafter"/>
</dbReference>
<gene>
    <name evidence="5" type="primary">YER070W</name>
    <name evidence="5" type="ORF">SKUD_184303</name>
</gene>
<dbReference type="AlphaFoldDB" id="J5PES2"/>
<dbReference type="PANTHER" id="PTHR11573">
    <property type="entry name" value="RIBONUCLEOSIDE-DIPHOSPHATE REDUCTASE LARGE CHAIN"/>
    <property type="match status" value="1"/>
</dbReference>
<evidence type="ECO:0000256" key="2">
    <source>
        <dbReference type="ARBA" id="ARBA00022840"/>
    </source>
</evidence>
<dbReference type="HOGENOM" id="CLU_1939354_0_0_1"/>
<organism evidence="5 6">
    <name type="scientific">Saccharomyces kudriavzevii (strain ATCC MYA-4449 / AS 2.2408 / CBS 8840 / NBRC 1802 / NCYC 2889)</name>
    <name type="common">Yeast</name>
    <dbReference type="NCBI Taxonomy" id="226230"/>
    <lineage>
        <taxon>Eukaryota</taxon>
        <taxon>Fungi</taxon>
        <taxon>Dikarya</taxon>
        <taxon>Ascomycota</taxon>
        <taxon>Saccharomycotina</taxon>
        <taxon>Saccharomycetes</taxon>
        <taxon>Saccharomycetales</taxon>
        <taxon>Saccharomycetaceae</taxon>
        <taxon>Saccharomyces</taxon>
    </lineage>
</organism>
<dbReference type="Proteomes" id="UP000002753">
    <property type="component" value="Unassembled WGS sequence"/>
</dbReference>
<dbReference type="InterPro" id="IPR008926">
    <property type="entry name" value="RNR_R1-su_N"/>
</dbReference>
<keyword evidence="6" id="KW-1185">Reference proteome</keyword>
<evidence type="ECO:0000259" key="4">
    <source>
        <dbReference type="PROSITE" id="PS51161"/>
    </source>
</evidence>
<name>J5PES2_SACK1</name>
<evidence type="ECO:0000313" key="5">
    <source>
        <dbReference type="EMBL" id="EJT42233.1"/>
    </source>
</evidence>
<accession>J5PES2</accession>
<reference evidence="6" key="2">
    <citation type="journal article" date="2011" name="G3 (Bethesda)">
        <title>The awesome power of yeast evolutionary genetics: New genome sequences and strain resources for the Saccharomyces sensu stricto genus.</title>
        <authorList>
            <person name="Scannell D.R."/>
            <person name="Zill O.A."/>
            <person name="Rokas A."/>
            <person name="Payen C."/>
            <person name="Dunham M.J."/>
            <person name="Eisen M.B."/>
            <person name="Rine J."/>
            <person name="Johnston M."/>
            <person name="Hittinger C.T."/>
        </authorList>
    </citation>
    <scope>GENOME REANNOTATION</scope>
    <source>
        <strain evidence="6">ATCC MYA-4449 / AS 2.2408 / CBS 8840 / NBRC 1802 / NCYC 2889</strain>
    </source>
</reference>
<dbReference type="GO" id="GO:0005524">
    <property type="term" value="F:ATP binding"/>
    <property type="evidence" value="ECO:0007669"/>
    <property type="project" value="UniProtKB-UniRule"/>
</dbReference>
<dbReference type="InterPro" id="IPR039718">
    <property type="entry name" value="Rrm1"/>
</dbReference>
<proteinExistence type="predicted"/>
<sequence>MYVYKRDGRKEPVQFDKITARISRLCYGLDPKHIDAVKVTQRIISGVYEGVTTIELDNLAAETCAYLTTVHPDYATLAARIAISNLHKQTTKQFSKVVEDLYRYVNAATGKPAPMISDDVYNIVMKTRIN</sequence>
<reference evidence="5 6" key="1">
    <citation type="journal article" date="2003" name="Science">
        <title>Finding functional features in Saccharomyces genomes by phylogenetic footprinting.</title>
        <authorList>
            <person name="Cliften P.F."/>
            <person name="Sudarsanam P."/>
            <person name="Desikan A."/>
            <person name="Fulton L."/>
            <person name="Fulton B."/>
            <person name="Majors J."/>
            <person name="Waterston R."/>
            <person name="Cohen B.A."/>
            <person name="Johnston M."/>
        </authorList>
    </citation>
    <scope>NUCLEOTIDE SEQUENCE [LARGE SCALE GENOMIC DNA]</scope>
    <source>
        <strain evidence="6">ATCC MYA-4449 / AS 2.2408 / CBS 8840 / NBRC 1802 / NCYC 2889</strain>
    </source>
</reference>
<keyword evidence="1 3" id="KW-0547">Nucleotide-binding</keyword>